<comment type="caution">
    <text evidence="1">The sequence shown here is derived from an EMBL/GenBank/DDBJ whole genome shotgun (WGS) entry which is preliminary data.</text>
</comment>
<protein>
    <recommendedName>
        <fullName evidence="3">Transposase</fullName>
    </recommendedName>
</protein>
<dbReference type="AlphaFoldDB" id="A0AAW5JQL6"/>
<evidence type="ECO:0008006" key="3">
    <source>
        <dbReference type="Google" id="ProtNLM"/>
    </source>
</evidence>
<accession>A0AAW5JQL6</accession>
<dbReference type="EMBL" id="JANFYS010000012">
    <property type="protein sequence ID" value="MCQ4770189.1"/>
    <property type="molecule type" value="Genomic_DNA"/>
</dbReference>
<dbReference type="Proteomes" id="UP001204562">
    <property type="component" value="Unassembled WGS sequence"/>
</dbReference>
<sequence length="82" mass="9012">MSLFYHAVTFSAHSFLCGGALGNPLAFMLSFGNDHDSVHAVSLLSQFNIERNNILGDKACGAKAIREFHAYYSRAENINAFN</sequence>
<gene>
    <name evidence="1" type="ORF">NE579_06880</name>
</gene>
<reference evidence="1" key="1">
    <citation type="submission" date="2022-06" db="EMBL/GenBank/DDBJ databases">
        <title>Isolation of gut microbiota from human fecal samples.</title>
        <authorList>
            <person name="Pamer E.G."/>
            <person name="Barat B."/>
            <person name="Waligurski E."/>
            <person name="Medina S."/>
            <person name="Paddock L."/>
            <person name="Mostad J."/>
        </authorList>
    </citation>
    <scope>NUCLEOTIDE SEQUENCE</scope>
    <source>
        <strain evidence="1">DFI.9.91</strain>
    </source>
</reference>
<proteinExistence type="predicted"/>
<organism evidence="1 2">
    <name type="scientific">Intestinimonas massiliensis</name>
    <name type="common">ex Afouda et al. 2020</name>
    <dbReference type="NCBI Taxonomy" id="1673721"/>
    <lineage>
        <taxon>Bacteria</taxon>
        <taxon>Bacillati</taxon>
        <taxon>Bacillota</taxon>
        <taxon>Clostridia</taxon>
        <taxon>Eubacteriales</taxon>
        <taxon>Intestinimonas</taxon>
    </lineage>
</organism>
<name>A0AAW5JQL6_9FIRM</name>
<evidence type="ECO:0000313" key="1">
    <source>
        <dbReference type="EMBL" id="MCQ4770189.1"/>
    </source>
</evidence>
<evidence type="ECO:0000313" key="2">
    <source>
        <dbReference type="Proteomes" id="UP001204562"/>
    </source>
</evidence>